<dbReference type="InterPro" id="IPR006119">
    <property type="entry name" value="Resolv_N"/>
</dbReference>
<dbReference type="STRING" id="656914.SAMN00017405_0434"/>
<organism evidence="4 5">
    <name type="scientific">Desulfonispora thiosulfatigenes DSM 11270</name>
    <dbReference type="NCBI Taxonomy" id="656914"/>
    <lineage>
        <taxon>Bacteria</taxon>
        <taxon>Bacillati</taxon>
        <taxon>Bacillota</taxon>
        <taxon>Clostridia</taxon>
        <taxon>Eubacteriales</taxon>
        <taxon>Peptococcaceae</taxon>
        <taxon>Desulfonispora</taxon>
    </lineage>
</organism>
<dbReference type="InterPro" id="IPR011109">
    <property type="entry name" value="DNA_bind_recombinase_dom"/>
</dbReference>
<dbReference type="CDD" id="cd00338">
    <property type="entry name" value="Ser_Recombinase"/>
    <property type="match status" value="1"/>
</dbReference>
<dbReference type="Gene3D" id="3.90.1750.20">
    <property type="entry name" value="Putative Large Serine Recombinase, Chain B, Domain 2"/>
    <property type="match status" value="1"/>
</dbReference>
<dbReference type="SMART" id="SM00857">
    <property type="entry name" value="Resolvase"/>
    <property type="match status" value="1"/>
</dbReference>
<evidence type="ECO:0000256" key="1">
    <source>
        <dbReference type="SAM" id="Coils"/>
    </source>
</evidence>
<dbReference type="Pfam" id="PF07508">
    <property type="entry name" value="Recombinase"/>
    <property type="match status" value="1"/>
</dbReference>
<dbReference type="PROSITE" id="PS51736">
    <property type="entry name" value="RECOMBINASES_3"/>
    <property type="match status" value="1"/>
</dbReference>
<dbReference type="AlphaFoldDB" id="A0A1W1VR47"/>
<dbReference type="PANTHER" id="PTHR30461">
    <property type="entry name" value="DNA-INVERTASE FROM LAMBDOID PROPHAGE"/>
    <property type="match status" value="1"/>
</dbReference>
<name>A0A1W1VR47_DESTI</name>
<keyword evidence="1" id="KW-0175">Coiled coil</keyword>
<keyword evidence="5" id="KW-1185">Reference proteome</keyword>
<dbReference type="GO" id="GO:0003677">
    <property type="term" value="F:DNA binding"/>
    <property type="evidence" value="ECO:0007669"/>
    <property type="project" value="InterPro"/>
</dbReference>
<dbReference type="Gene3D" id="3.40.50.1390">
    <property type="entry name" value="Resolvase, N-terminal catalytic domain"/>
    <property type="match status" value="1"/>
</dbReference>
<evidence type="ECO:0000313" key="5">
    <source>
        <dbReference type="Proteomes" id="UP000192731"/>
    </source>
</evidence>
<reference evidence="4 5" key="1">
    <citation type="submission" date="2017-04" db="EMBL/GenBank/DDBJ databases">
        <authorList>
            <person name="Afonso C.L."/>
            <person name="Miller P.J."/>
            <person name="Scott M.A."/>
            <person name="Spackman E."/>
            <person name="Goraichik I."/>
            <person name="Dimitrov K.M."/>
            <person name="Suarez D.L."/>
            <person name="Swayne D.E."/>
        </authorList>
    </citation>
    <scope>NUCLEOTIDE SEQUENCE [LARGE SCALE GENOMIC DNA]</scope>
    <source>
        <strain evidence="4 5">DSM 11270</strain>
    </source>
</reference>
<dbReference type="GO" id="GO:0000150">
    <property type="term" value="F:DNA strand exchange activity"/>
    <property type="evidence" value="ECO:0007669"/>
    <property type="project" value="InterPro"/>
</dbReference>
<evidence type="ECO:0000259" key="3">
    <source>
        <dbReference type="PROSITE" id="PS51737"/>
    </source>
</evidence>
<proteinExistence type="predicted"/>
<dbReference type="InterPro" id="IPR038109">
    <property type="entry name" value="DNA_bind_recomb_sf"/>
</dbReference>
<dbReference type="InterPro" id="IPR050639">
    <property type="entry name" value="SSR_resolvase"/>
</dbReference>
<sequence>MSYKRVAMYLRKSRADFEAEARGEGETLAKHKKTLLKLSKELKLNIVKIYEEVVSGESLIHRPEMLELLKRVENKEYDAVICMDVDRLGRGNMQEQGLILETFKEAHTNIITPRKTYDLHDEWDEEYSEFEAFMARKELKIITRRLQSGRVRSVEEGNYIGTNPPFGYEINRDNIGRTLIPHPEQAPAIKLIFDLYINGGKGSNKIANELNALGYKTYTGIKWKSSSVLTIIKNPIYAGKITWKKKEIKKSKTPGQKRDTKERPKDEWIIADGRHVPIISMETYMKAQAILKSRYHVPYQLENGISNPLAGLIRCEVCGASMVYRPYTNGRDPHIMCYNRFCQNKSSKFKYVEERLIKALEDWLREYKASWEGYDKEESNETDIIEIKRKAIFNLEKELDQLENQKEKLHDFLERGIYDEETYLERSQNLATRIEETLKTITLSKKELKQDARKELAQKNIIPKLENVIKLYKTSKDPAQKNSLLKSVLEKAIYNKEKIQRNDDFYLTLYPKLPK</sequence>
<dbReference type="Proteomes" id="UP000192731">
    <property type="component" value="Unassembled WGS sequence"/>
</dbReference>
<dbReference type="RefSeq" id="WP_084054224.1">
    <property type="nucleotide sequence ID" value="NZ_FWWT01000022.1"/>
</dbReference>
<dbReference type="PANTHER" id="PTHR30461:SF23">
    <property type="entry name" value="DNA RECOMBINASE-RELATED"/>
    <property type="match status" value="1"/>
</dbReference>
<dbReference type="InterPro" id="IPR025827">
    <property type="entry name" value="Zn_ribbon_recom_dom"/>
</dbReference>
<dbReference type="SUPFAM" id="SSF53041">
    <property type="entry name" value="Resolvase-like"/>
    <property type="match status" value="1"/>
</dbReference>
<protein>
    <submittedName>
        <fullName evidence="4">Site-specific DNA recombinase</fullName>
    </submittedName>
</protein>
<dbReference type="OrthoDB" id="1094757at2"/>
<feature type="domain" description="Recombinase" evidence="3">
    <location>
        <begin position="165"/>
        <end position="297"/>
    </location>
</feature>
<dbReference type="PROSITE" id="PS51737">
    <property type="entry name" value="RECOMBINASE_DNA_BIND"/>
    <property type="match status" value="1"/>
</dbReference>
<dbReference type="InterPro" id="IPR036162">
    <property type="entry name" value="Resolvase-like_N_sf"/>
</dbReference>
<dbReference type="Pfam" id="PF00239">
    <property type="entry name" value="Resolvase"/>
    <property type="match status" value="1"/>
</dbReference>
<evidence type="ECO:0000259" key="2">
    <source>
        <dbReference type="PROSITE" id="PS51736"/>
    </source>
</evidence>
<gene>
    <name evidence="4" type="ORF">SAMN00017405_0434</name>
</gene>
<accession>A0A1W1VR47</accession>
<dbReference type="Pfam" id="PF13408">
    <property type="entry name" value="Zn_ribbon_recom"/>
    <property type="match status" value="1"/>
</dbReference>
<feature type="coiled-coil region" evidence="1">
    <location>
        <begin position="385"/>
        <end position="415"/>
    </location>
</feature>
<evidence type="ECO:0000313" key="4">
    <source>
        <dbReference type="EMBL" id="SMB95571.1"/>
    </source>
</evidence>
<dbReference type="EMBL" id="FWWT01000022">
    <property type="protein sequence ID" value="SMB95571.1"/>
    <property type="molecule type" value="Genomic_DNA"/>
</dbReference>
<feature type="domain" description="Resolvase/invertase-type recombinase catalytic" evidence="2">
    <location>
        <begin position="5"/>
        <end position="157"/>
    </location>
</feature>